<feature type="region of interest" description="Disordered" evidence="1">
    <location>
        <begin position="27"/>
        <end position="103"/>
    </location>
</feature>
<reference evidence="2 3" key="1">
    <citation type="journal article" date="2016" name="Nat. Commun.">
        <title>Thousands of microbial genomes shed light on interconnected biogeochemical processes in an aquifer system.</title>
        <authorList>
            <person name="Anantharaman K."/>
            <person name="Brown C.T."/>
            <person name="Hug L.A."/>
            <person name="Sharon I."/>
            <person name="Castelle C.J."/>
            <person name="Probst A.J."/>
            <person name="Thomas B.C."/>
            <person name="Singh A."/>
            <person name="Wilkins M.J."/>
            <person name="Karaoz U."/>
            <person name="Brodie E.L."/>
            <person name="Williams K.H."/>
            <person name="Hubbard S.S."/>
            <person name="Banfield J.F."/>
        </authorList>
    </citation>
    <scope>NUCLEOTIDE SEQUENCE [LARGE SCALE GENOMIC DNA]</scope>
</reference>
<dbReference type="Proteomes" id="UP000177354">
    <property type="component" value="Unassembled WGS sequence"/>
</dbReference>
<organism evidence="2 3">
    <name type="scientific">Candidatus Gottesmanbacteria bacterium RIFCSPHIGHO2_01_FULL_40_15</name>
    <dbReference type="NCBI Taxonomy" id="1798376"/>
    <lineage>
        <taxon>Bacteria</taxon>
        <taxon>Candidatus Gottesmaniibacteriota</taxon>
    </lineage>
</organism>
<comment type="caution">
    <text evidence="2">The sequence shown here is derived from an EMBL/GenBank/DDBJ whole genome shotgun (WGS) entry which is preliminary data.</text>
</comment>
<evidence type="ECO:0000313" key="2">
    <source>
        <dbReference type="EMBL" id="OGG07013.1"/>
    </source>
</evidence>
<accession>A0A1F5Z3S4</accession>
<evidence type="ECO:0000313" key="3">
    <source>
        <dbReference type="Proteomes" id="UP000177354"/>
    </source>
</evidence>
<name>A0A1F5Z3S4_9BACT</name>
<proteinExistence type="predicted"/>
<sequence length="1284" mass="148652">MINPEAGPPRRNLMEVLKEILKQLLGKKQEEKLRKEEAERKSREKNETARKEKNEQIRQQREKEKKKKEEREAEKAYHERRSAQKRVEEEDLEKAREAIHKKSTEKIKEQIKNVIEQPEPEKGKITSGYETAYYLFPESLRNDPQKLNQLYRLIEENPRAASVLEALTEKDAVIHSDPGRLLEAGKLLYISTPDELKPVAEEIISVINRRIKELIPIKAVELQQRGRQQINEETARQATLNDVLRQVDPYVTPEQRELLANWRTYEQAVDQILSSPGFEGEVRKVDIPAIPGTLPETAIKSIDKVWEKVEQVQKGKRSLTTEELDKIRRELYEAESDAFPKDVIPGSEEYNREVQAIYRHSEERLNQLAEMFRERLRSETPPVKTGITDPEEFLFRMSERSGILGDLLLRNPEMLKLFTGTGKDAYWFRNQIFLRIHGSVLTQKRESSGENFSLYERSDFTSFISLLRGGLSGIIVPDTGKSVGQTWSDWYTSLSTTIRLSRDIDFWVSQPAASIDNFNKSLALFQNEYSVQAMTMPAVEQAYRAYETALMTIRDTNDGYIPPALIEYDAVHNTIYWDQWAQDLLSNKMIPQGVVRDSARDFERMGGLPLVNPDGITTQIGDVITEDDLKKDPQKLEIQMYMTLAKGFGMASMRFLEIVANSKVPMVGMPGFHSPVYEGAAIALNYWNLFMKKWGQGAYKYFHMMNTVLPYEKRLPVDSKGAEKAYLAHLNGTFKEKYGEEAKRLLDVLNFDRASGAFTEFTPWRYFDDTIGWTDRQKQLMGGPTRHIFAERFASEKVKEYLVEERYKEIFRKRKREAGQPDSGPEFDTLWLNEGISIYESAIDKDWRELNHHHKKRVDELIYNYTKAFRSRVWVETAMRSPVTMAHIIDVKMPIPGYGKEKKSRKLHSYIIEQVLGITPEDIEYGSVEGDEGQYKIYAAKYASPTEAQRIKLKEIFDLEGDLMSVREIAMSENRELRVSDFEIIKDTVRQEHARKYWNIVKRYVIGDENPDSNRIYQNLGIELHFDNYDIDWHKIERIDEQMRNYKNIVVLPATAGTEMSVLPQAFEEEWLNKEFEWVESTDDTAFREMDLLNLGSRQWVRRGGDVASHFQGSQLTAEYFDVELTPNPDPSKLAEALLKIRKAYQGDDIGVGYRLAGALGQLTSKLYEFDYKRLGSAAQMEVWNTRRGVAAWNANGRRAFWDAVEHMDVIPPHAEFEFPNPFLQGPPIRDVKYMNIHELRHLNHADNADVWVEILTLGILLATAITVWRAFTAKSEEEEAGGH</sequence>
<gene>
    <name evidence="2" type="ORF">A2777_04050</name>
</gene>
<dbReference type="EMBL" id="MFJF01000012">
    <property type="protein sequence ID" value="OGG07013.1"/>
    <property type="molecule type" value="Genomic_DNA"/>
</dbReference>
<evidence type="ECO:0000256" key="1">
    <source>
        <dbReference type="SAM" id="MobiDB-lite"/>
    </source>
</evidence>
<protein>
    <submittedName>
        <fullName evidence="2">Uncharacterized protein</fullName>
    </submittedName>
</protein>